<dbReference type="PROSITE" id="PS50878">
    <property type="entry name" value="RT_POL"/>
    <property type="match status" value="1"/>
</dbReference>
<comment type="catalytic activity">
    <reaction evidence="12 13">
        <text>DNA(n) + a 2'-deoxyribonucleoside 5'-triphosphate = DNA(n+1) + diphosphate</text>
        <dbReference type="Rhea" id="RHEA:22508"/>
        <dbReference type="Rhea" id="RHEA-COMP:17339"/>
        <dbReference type="Rhea" id="RHEA-COMP:17340"/>
        <dbReference type="ChEBI" id="CHEBI:33019"/>
        <dbReference type="ChEBI" id="CHEBI:61560"/>
        <dbReference type="ChEBI" id="CHEBI:173112"/>
        <dbReference type="EC" id="2.7.7.49"/>
    </reaction>
</comment>
<dbReference type="InterPro" id="IPR043502">
    <property type="entry name" value="DNA/RNA_pol_sf"/>
</dbReference>
<keyword evidence="5 13" id="KW-0808">Transferase</keyword>
<keyword evidence="8 13" id="KW-0460">Magnesium</keyword>
<evidence type="ECO:0000256" key="3">
    <source>
        <dbReference type="ARBA" id="ARBA00016182"/>
    </source>
</evidence>
<dbReference type="EMBL" id="UFAJ01000031">
    <property type="protein sequence ID" value="SSD58637.1"/>
    <property type="molecule type" value="Genomic_DNA"/>
</dbReference>
<evidence type="ECO:0000256" key="1">
    <source>
        <dbReference type="ARBA" id="ARBA00008001"/>
    </source>
</evidence>
<evidence type="ECO:0000256" key="11">
    <source>
        <dbReference type="ARBA" id="ARBA00023242"/>
    </source>
</evidence>
<dbReference type="GO" id="GO:0007004">
    <property type="term" value="P:telomere maintenance via telomerase"/>
    <property type="evidence" value="ECO:0007669"/>
    <property type="project" value="TreeGrafter"/>
</dbReference>
<evidence type="ECO:0000256" key="13">
    <source>
        <dbReference type="RuleBase" id="RU365061"/>
    </source>
</evidence>
<comment type="function">
    <text evidence="13">Telomerase is a ribonucleoprotein enzyme essential for the replication of chromosome termini in most eukaryotes. It elongates telomeres. It is a reverse transcriptase that adds simple sequence repeats to chromosome ends by copying a template sequence within the RNA component of the enzyme.</text>
</comment>
<organism evidence="15 16">
    <name type="scientific">Saccharomycodes ludwigii</name>
    <dbReference type="NCBI Taxonomy" id="36035"/>
    <lineage>
        <taxon>Eukaryota</taxon>
        <taxon>Fungi</taxon>
        <taxon>Dikarya</taxon>
        <taxon>Ascomycota</taxon>
        <taxon>Saccharomycotina</taxon>
        <taxon>Saccharomycetes</taxon>
        <taxon>Saccharomycodales</taxon>
        <taxon>Saccharomycodaceae</taxon>
        <taxon>Saccharomycodes</taxon>
    </lineage>
</organism>
<dbReference type="InterPro" id="IPR000477">
    <property type="entry name" value="RT_dom"/>
</dbReference>
<evidence type="ECO:0000256" key="5">
    <source>
        <dbReference type="ARBA" id="ARBA00022679"/>
    </source>
</evidence>
<dbReference type="VEuPathDB" id="FungiDB:SCODWIG_00398"/>
<evidence type="ECO:0000256" key="8">
    <source>
        <dbReference type="ARBA" id="ARBA00022842"/>
    </source>
</evidence>
<name>A0A376B1U5_9ASCO</name>
<evidence type="ECO:0000259" key="14">
    <source>
        <dbReference type="PROSITE" id="PS50878"/>
    </source>
</evidence>
<dbReference type="GO" id="GO:0042162">
    <property type="term" value="F:telomeric DNA binding"/>
    <property type="evidence" value="ECO:0007669"/>
    <property type="project" value="TreeGrafter"/>
</dbReference>
<dbReference type="PRINTS" id="PR01365">
    <property type="entry name" value="TELOMERASERT"/>
</dbReference>
<evidence type="ECO:0000313" key="15">
    <source>
        <dbReference type="EMBL" id="SSD58637.1"/>
    </source>
</evidence>
<evidence type="ECO:0000256" key="2">
    <source>
        <dbReference type="ARBA" id="ARBA00012493"/>
    </source>
</evidence>
<dbReference type="PANTHER" id="PTHR12066:SF0">
    <property type="entry name" value="TELOMERASE REVERSE TRANSCRIPTASE"/>
    <property type="match status" value="1"/>
</dbReference>
<gene>
    <name evidence="15" type="ORF">SCODWIG_00398</name>
</gene>
<dbReference type="CDD" id="cd01648">
    <property type="entry name" value="TERT"/>
    <property type="match status" value="1"/>
</dbReference>
<dbReference type="InterPro" id="IPR021891">
    <property type="entry name" value="Telomerase_RBD"/>
</dbReference>
<evidence type="ECO:0000313" key="16">
    <source>
        <dbReference type="Proteomes" id="UP000262825"/>
    </source>
</evidence>
<protein>
    <recommendedName>
        <fullName evidence="3 13">Telomerase reverse transcriptase</fullName>
        <ecNumber evidence="2 13">2.7.7.49</ecNumber>
    </recommendedName>
    <alternativeName>
        <fullName evidence="13">Telomerase catalytic subunit</fullName>
    </alternativeName>
</protein>
<dbReference type="AlphaFoldDB" id="A0A376B1U5"/>
<evidence type="ECO:0000256" key="4">
    <source>
        <dbReference type="ARBA" id="ARBA00022454"/>
    </source>
</evidence>
<keyword evidence="10 13" id="KW-0695">RNA-directed DNA polymerase</keyword>
<dbReference type="EC" id="2.7.7.49" evidence="2 13"/>
<dbReference type="GO" id="GO:0003720">
    <property type="term" value="F:telomerase activity"/>
    <property type="evidence" value="ECO:0007669"/>
    <property type="project" value="InterPro"/>
</dbReference>
<comment type="subcellular location">
    <subcellularLocation>
        <location evidence="13">Nucleus</location>
    </subcellularLocation>
    <subcellularLocation>
        <location evidence="13">Chromosome</location>
        <location evidence="13">Telomere</location>
    </subcellularLocation>
</comment>
<dbReference type="PANTHER" id="PTHR12066">
    <property type="entry name" value="TELOMERASE REVERSE TRANSCRIPTASE"/>
    <property type="match status" value="1"/>
</dbReference>
<dbReference type="Pfam" id="PF12009">
    <property type="entry name" value="Telomerase_RBD"/>
    <property type="match status" value="1"/>
</dbReference>
<accession>A0A376B1U5</accession>
<dbReference type="Pfam" id="PF00078">
    <property type="entry name" value="RVT_1"/>
    <property type="match status" value="1"/>
</dbReference>
<keyword evidence="11 13" id="KW-0539">Nucleus</keyword>
<keyword evidence="4 13" id="KW-0158">Chromosome</keyword>
<dbReference type="GO" id="GO:0070034">
    <property type="term" value="F:telomerase RNA binding"/>
    <property type="evidence" value="ECO:0007669"/>
    <property type="project" value="TreeGrafter"/>
</dbReference>
<dbReference type="GO" id="GO:0046872">
    <property type="term" value="F:metal ion binding"/>
    <property type="evidence" value="ECO:0007669"/>
    <property type="project" value="UniProtKB-KW"/>
</dbReference>
<keyword evidence="16" id="KW-1185">Reference proteome</keyword>
<evidence type="ECO:0000256" key="12">
    <source>
        <dbReference type="ARBA" id="ARBA00048173"/>
    </source>
</evidence>
<proteinExistence type="inferred from homology"/>
<keyword evidence="7 13" id="KW-0479">Metal-binding</keyword>
<dbReference type="SUPFAM" id="SSF56672">
    <property type="entry name" value="DNA/RNA polymerases"/>
    <property type="match status" value="1"/>
</dbReference>
<dbReference type="Gene3D" id="1.10.132.70">
    <property type="match status" value="1"/>
</dbReference>
<reference evidence="16" key="1">
    <citation type="submission" date="2018-06" db="EMBL/GenBank/DDBJ databases">
        <authorList>
            <person name="Guldener U."/>
        </authorList>
    </citation>
    <scope>NUCLEOTIDE SEQUENCE [LARGE SCALE GENOMIC DNA]</scope>
    <source>
        <strain evidence="16">UTAD17</strain>
    </source>
</reference>
<evidence type="ECO:0000256" key="10">
    <source>
        <dbReference type="ARBA" id="ARBA00022918"/>
    </source>
</evidence>
<evidence type="ECO:0000256" key="7">
    <source>
        <dbReference type="ARBA" id="ARBA00022723"/>
    </source>
</evidence>
<dbReference type="GO" id="GO:0000333">
    <property type="term" value="C:telomerase catalytic core complex"/>
    <property type="evidence" value="ECO:0007669"/>
    <property type="project" value="TreeGrafter"/>
</dbReference>
<dbReference type="SMART" id="SM00975">
    <property type="entry name" value="Telomerase_RBD"/>
    <property type="match status" value="1"/>
</dbReference>
<dbReference type="GO" id="GO:0000781">
    <property type="term" value="C:chromosome, telomeric region"/>
    <property type="evidence" value="ECO:0007669"/>
    <property type="project" value="UniProtKB-SubCell"/>
</dbReference>
<dbReference type="InterPro" id="IPR003545">
    <property type="entry name" value="Telomerase_RT"/>
</dbReference>
<keyword evidence="9 13" id="KW-0779">Telomere</keyword>
<sequence length="904" mass="106058">MCLQSIGEYLHTIIAESTNINKTNPLILNNVYFQNHFLNCHYIVKNKSVSYTKIKKLLSKIVNITIDTPTPIDINLHCQVLQLCYRYLLLNISLYKSNLLLPLCKEGERDFINYYYLNNIYWFYLHQVVGSANFLDILLNYSVFFYHNDSEFIQISGNKFNKKYHNTNNTNSSSPSYVVSPNLFMYKLTSTHKDKIRFIIPEKTPLRLLRTILSSDANLTEEHTTNATGVKSGILASDKILSKCKNLKHFLSKIQKQHKSLRYTSIFNNICPKRHLENTTDNFNHLANQVPIRSVEKFILVLIEKIFPKGFFGSNKNKSVIFKNITHILRLKTSDKIPLPNIPSMENINSIPSNQFIFQKIKINEFPWIYKYNDKNNNNHRTLTDFQFNRFLALKFFKWFYCKFLTNLISTFFYCSEVSSNLEVLFFRHDVWFNMVRPVINKYIKDYLLPNNLCAHNIDESREHDFDLFLHGNIRILPKSSNNEYRILCVPSSKGQSYWDKKKLLDNYIIPTRTILKQLRYAKHNDMDAADNKNSTIIPILSSLYQIAPVIRRFKETLLNTGNNKSFDKLHFLKFDIKSCYDSIPRNKIYEVLDDLLDDNLQYHVKENQIALLPFKLYENSDFNQSQIVHKTEYYINGASDYARTNTMVSTNNRNNLKIIFQPSISDDLKKRHFFTKEDIIYIVEKDVLETAMSIGNKCFLRKLGIYQGSYLSSTVVDLLYNDLLSQYSVFRSENYDPGTNTLVIRFADDFLVITNNLKQINDIEECCKSGFAEYNAFVNKDKLEKSDPLSPFNFVSFCGLNIDVDRLEIHKQIETINTVDYKYQTSAKIVYSRLLNLLQIRLAYKLLDMKLNSEESILQYIITSIINILDSFTGYFKKNVDQLHVTKYFGDFTTRLTTLYYLQ</sequence>
<evidence type="ECO:0000256" key="6">
    <source>
        <dbReference type="ARBA" id="ARBA00022695"/>
    </source>
</evidence>
<comment type="similarity">
    <text evidence="1 13">Belongs to the reverse transcriptase family. Telomerase subfamily.</text>
</comment>
<dbReference type="Proteomes" id="UP000262825">
    <property type="component" value="Unassembled WGS sequence"/>
</dbReference>
<keyword evidence="6 13" id="KW-0548">Nucleotidyltransferase</keyword>
<feature type="domain" description="Reverse transcriptase" evidence="14">
    <location>
        <begin position="458"/>
        <end position="803"/>
    </location>
</feature>
<evidence type="ECO:0000256" key="9">
    <source>
        <dbReference type="ARBA" id="ARBA00022895"/>
    </source>
</evidence>